<keyword evidence="1" id="KW-0472">Membrane</keyword>
<name>A0A2V4NNX2_9ACTN</name>
<evidence type="ECO:0000256" key="1">
    <source>
        <dbReference type="SAM" id="Phobius"/>
    </source>
</evidence>
<feature type="transmembrane region" description="Helical" evidence="1">
    <location>
        <begin position="12"/>
        <end position="29"/>
    </location>
</feature>
<proteinExistence type="predicted"/>
<sequence length="108" mass="11396">MQKHDQSETVRSAAGFAGGAAALVLLAAATGSHWLVMPAIGMLVSSTALAYRADRSATWVAWVAGATISALVAWTLPEYRTISLPLSGVQAVIAIVLLLLWPRIRNAR</sequence>
<dbReference type="OrthoDB" id="32521at2"/>
<dbReference type="EMBL" id="PYBW01000030">
    <property type="protein sequence ID" value="PYC82570.1"/>
    <property type="molecule type" value="Genomic_DNA"/>
</dbReference>
<keyword evidence="1" id="KW-0812">Transmembrane</keyword>
<reference evidence="2 3" key="1">
    <citation type="submission" date="2018-03" db="EMBL/GenBank/DDBJ databases">
        <title>Bioinformatic expansion and discovery of thiopeptide antibiotics.</title>
        <authorList>
            <person name="Schwalen C.J."/>
            <person name="Hudson G.A."/>
            <person name="Mitchell D.A."/>
        </authorList>
    </citation>
    <scope>NUCLEOTIDE SEQUENCE [LARGE SCALE GENOMIC DNA]</scope>
    <source>
        <strain evidence="2 3">ATCC 21389</strain>
    </source>
</reference>
<feature type="transmembrane region" description="Helical" evidence="1">
    <location>
        <begin position="59"/>
        <end position="76"/>
    </location>
</feature>
<protein>
    <recommendedName>
        <fullName evidence="4">Integral membrane protein</fullName>
    </recommendedName>
</protein>
<dbReference type="AlphaFoldDB" id="A0A2V4NNX2"/>
<keyword evidence="3" id="KW-1185">Reference proteome</keyword>
<comment type="caution">
    <text evidence="2">The sequence shown here is derived from an EMBL/GenBank/DDBJ whole genome shotgun (WGS) entry which is preliminary data.</text>
</comment>
<evidence type="ECO:0000313" key="3">
    <source>
        <dbReference type="Proteomes" id="UP000248039"/>
    </source>
</evidence>
<dbReference type="RefSeq" id="WP_110667727.1">
    <property type="nucleotide sequence ID" value="NZ_PYBW01000030.1"/>
</dbReference>
<evidence type="ECO:0000313" key="2">
    <source>
        <dbReference type="EMBL" id="PYC82570.1"/>
    </source>
</evidence>
<organism evidence="2 3">
    <name type="scientific">Streptomyces tateyamensis</name>
    <dbReference type="NCBI Taxonomy" id="565073"/>
    <lineage>
        <taxon>Bacteria</taxon>
        <taxon>Bacillati</taxon>
        <taxon>Actinomycetota</taxon>
        <taxon>Actinomycetes</taxon>
        <taxon>Kitasatosporales</taxon>
        <taxon>Streptomycetaceae</taxon>
        <taxon>Streptomyces</taxon>
    </lineage>
</organism>
<keyword evidence="1" id="KW-1133">Transmembrane helix</keyword>
<accession>A0A2V4NNX2</accession>
<evidence type="ECO:0008006" key="4">
    <source>
        <dbReference type="Google" id="ProtNLM"/>
    </source>
</evidence>
<gene>
    <name evidence="2" type="ORF">C7C46_09405</name>
</gene>
<feature type="transmembrane region" description="Helical" evidence="1">
    <location>
        <begin position="82"/>
        <end position="101"/>
    </location>
</feature>
<dbReference type="Proteomes" id="UP000248039">
    <property type="component" value="Unassembled WGS sequence"/>
</dbReference>